<dbReference type="Proteomes" id="UP000036403">
    <property type="component" value="Unassembled WGS sequence"/>
</dbReference>
<dbReference type="GO" id="GO:0003964">
    <property type="term" value="F:RNA-directed DNA polymerase activity"/>
    <property type="evidence" value="ECO:0007669"/>
    <property type="project" value="UniProtKB-KW"/>
</dbReference>
<proteinExistence type="predicted"/>
<organism evidence="1 2">
    <name type="scientific">Lasius niger</name>
    <name type="common">Black garden ant</name>
    <dbReference type="NCBI Taxonomy" id="67767"/>
    <lineage>
        <taxon>Eukaryota</taxon>
        <taxon>Metazoa</taxon>
        <taxon>Ecdysozoa</taxon>
        <taxon>Arthropoda</taxon>
        <taxon>Hexapoda</taxon>
        <taxon>Insecta</taxon>
        <taxon>Pterygota</taxon>
        <taxon>Neoptera</taxon>
        <taxon>Endopterygota</taxon>
        <taxon>Hymenoptera</taxon>
        <taxon>Apocrita</taxon>
        <taxon>Aculeata</taxon>
        <taxon>Formicoidea</taxon>
        <taxon>Formicidae</taxon>
        <taxon>Formicinae</taxon>
        <taxon>Lasius</taxon>
        <taxon>Lasius</taxon>
    </lineage>
</organism>
<evidence type="ECO:0000313" key="1">
    <source>
        <dbReference type="EMBL" id="KMQ85869.1"/>
    </source>
</evidence>
<keyword evidence="2" id="KW-1185">Reference proteome</keyword>
<dbReference type="PANTHER" id="PTHR37557">
    <property type="entry name" value="115 KDA PROTEIN IN TYPE-1 RETROTRANSPOSABLE ELEMENT R1DM-LIKE PROTEIN-RELATED-RELATED"/>
    <property type="match status" value="1"/>
</dbReference>
<sequence>MFGYHVNALAFADDLVLIAATREGTQRSQDGVVPALLEFDLKLAPAKCTAFSLVFSGKIKKIKVFSDPQFAAGWAAPQLGVLQTVRYLGVWFADTGPTDRKMELLPLLDKITRASLKPQQRLKILKFYLIPRFIHSFVLGRTSCGLLRKFDRQIQAAVRRWLRIPDDIPKAFFHSPIAKGGLGISLYKMTIPQLILARLNQLNTSQYDAARVVGSIAWMVKKKR</sequence>
<dbReference type="EMBL" id="LBMM01013003">
    <property type="protein sequence ID" value="KMQ85869.1"/>
    <property type="molecule type" value="Genomic_DNA"/>
</dbReference>
<dbReference type="PANTHER" id="PTHR37557:SF4">
    <property type="entry name" value="CCHC-TYPE DOMAIN-CONTAINING PROTEIN"/>
    <property type="match status" value="1"/>
</dbReference>
<dbReference type="AlphaFoldDB" id="A0A0J7K6I3"/>
<dbReference type="STRING" id="67767.A0A0J7K6I3"/>
<name>A0A0J7K6I3_LASNI</name>
<keyword evidence="1" id="KW-0808">Transferase</keyword>
<comment type="caution">
    <text evidence="1">The sequence shown here is derived from an EMBL/GenBank/DDBJ whole genome shotgun (WGS) entry which is preliminary data.</text>
</comment>
<keyword evidence="1" id="KW-0548">Nucleotidyltransferase</keyword>
<protein>
    <submittedName>
        <fullName evidence="1">Reverse transcriptase</fullName>
    </submittedName>
</protein>
<dbReference type="PaxDb" id="67767-A0A0J7K6I3"/>
<dbReference type="OrthoDB" id="7695265at2759"/>
<reference evidence="1 2" key="1">
    <citation type="submission" date="2015-04" db="EMBL/GenBank/DDBJ databases">
        <title>Lasius niger genome sequencing.</title>
        <authorList>
            <person name="Konorov E.A."/>
            <person name="Nikitin M.A."/>
            <person name="Kirill M.V."/>
            <person name="Chang P."/>
        </authorList>
    </citation>
    <scope>NUCLEOTIDE SEQUENCE [LARGE SCALE GENOMIC DNA]</scope>
    <source>
        <tissue evidence="1">Whole</tissue>
    </source>
</reference>
<accession>A0A0J7K6I3</accession>
<evidence type="ECO:0000313" key="2">
    <source>
        <dbReference type="Proteomes" id="UP000036403"/>
    </source>
</evidence>
<keyword evidence="1" id="KW-0695">RNA-directed DNA polymerase</keyword>
<gene>
    <name evidence="1" type="ORF">RF55_15337</name>
</gene>